<protein>
    <submittedName>
        <fullName evidence="1">Uncharacterized protein</fullName>
    </submittedName>
</protein>
<dbReference type="Pfam" id="PF06522">
    <property type="entry name" value="B12D"/>
    <property type="match status" value="1"/>
</dbReference>
<dbReference type="PANTHER" id="PTHR14256">
    <property type="entry name" value="NADH-UBIQUINONE OXIDOREDUCTASE MLRQ SUBUNIT"/>
    <property type="match status" value="1"/>
</dbReference>
<comment type="caution">
    <text evidence="1">The sequence shown here is derived from an EMBL/GenBank/DDBJ whole genome shotgun (WGS) entry which is preliminary data.</text>
</comment>
<name>A0A9P6YFG1_RHIOR</name>
<reference evidence="1" key="1">
    <citation type="journal article" date="2020" name="Microb. Genom.">
        <title>Genetic diversity of clinical and environmental Mucorales isolates obtained from an investigation of mucormycosis cases among solid organ transplant recipients.</title>
        <authorList>
            <person name="Nguyen M.H."/>
            <person name="Kaul D."/>
            <person name="Muto C."/>
            <person name="Cheng S.J."/>
            <person name="Richter R.A."/>
            <person name="Bruno V.M."/>
            <person name="Liu G."/>
            <person name="Beyhan S."/>
            <person name="Sundermann A.J."/>
            <person name="Mounaud S."/>
            <person name="Pasculle A.W."/>
            <person name="Nierman W.C."/>
            <person name="Driscoll E."/>
            <person name="Cumbie R."/>
            <person name="Clancy C.J."/>
            <person name="Dupont C.L."/>
        </authorList>
    </citation>
    <scope>NUCLEOTIDE SEQUENCE</scope>
    <source>
        <strain evidence="1">GL16</strain>
    </source>
</reference>
<evidence type="ECO:0000313" key="2">
    <source>
        <dbReference type="Proteomes" id="UP000717996"/>
    </source>
</evidence>
<dbReference type="OrthoDB" id="5511684at2759"/>
<dbReference type="OMA" id="VKTANYN"/>
<sequence length="82" mass="9412">MSFISLIRSNPALAPLFVFAGGGVTAAFTYSLHVLRTHPEVEIDKKNNPYPWQHIHQDENIKLMHTHPDFYKHHGNDKPSSY</sequence>
<dbReference type="EMBL" id="JAANIT010000503">
    <property type="protein sequence ID" value="KAG1547073.1"/>
    <property type="molecule type" value="Genomic_DNA"/>
</dbReference>
<dbReference type="PANTHER" id="PTHR14256:SF1">
    <property type="entry name" value="GEO09626P1"/>
    <property type="match status" value="1"/>
</dbReference>
<evidence type="ECO:0000313" key="1">
    <source>
        <dbReference type="EMBL" id="KAG1547073.1"/>
    </source>
</evidence>
<organism evidence="1 2">
    <name type="scientific">Rhizopus oryzae</name>
    <name type="common">Mucormycosis agent</name>
    <name type="synonym">Rhizopus arrhizus var. delemar</name>
    <dbReference type="NCBI Taxonomy" id="64495"/>
    <lineage>
        <taxon>Eukaryota</taxon>
        <taxon>Fungi</taxon>
        <taxon>Fungi incertae sedis</taxon>
        <taxon>Mucoromycota</taxon>
        <taxon>Mucoromycotina</taxon>
        <taxon>Mucoromycetes</taxon>
        <taxon>Mucorales</taxon>
        <taxon>Mucorineae</taxon>
        <taxon>Rhizopodaceae</taxon>
        <taxon>Rhizopus</taxon>
    </lineage>
</organism>
<proteinExistence type="predicted"/>
<gene>
    <name evidence="1" type="ORF">G6F51_004490</name>
</gene>
<dbReference type="InterPro" id="IPR010530">
    <property type="entry name" value="B12D"/>
</dbReference>
<accession>A0A9P6YFG1</accession>
<dbReference type="Proteomes" id="UP000717996">
    <property type="component" value="Unassembled WGS sequence"/>
</dbReference>
<dbReference type="AlphaFoldDB" id="A0A9P6YFG1"/>